<reference evidence="1 2" key="1">
    <citation type="journal article" date="2009" name="Nat. Biotechnol.">
        <title>Genome sequence of the recombinant protein production host Pichia pastoris.</title>
        <authorList>
            <person name="De Schutter K."/>
            <person name="Lin Y.C."/>
            <person name="Tiels P."/>
            <person name="Van Hecke A."/>
            <person name="Glinka S."/>
            <person name="Weber-Lehmann J."/>
            <person name="Rouze P."/>
            <person name="Van de Peer Y."/>
            <person name="Callewaert N."/>
        </authorList>
    </citation>
    <scope>NUCLEOTIDE SEQUENCE [LARGE SCALE GENOMIC DNA]</scope>
    <source>
        <strain evidence="2">GS115 / ATCC 20864</strain>
    </source>
</reference>
<proteinExistence type="predicted"/>
<dbReference type="HOGENOM" id="CLU_2264709_0_0_1"/>
<keyword evidence="2" id="KW-1185">Reference proteome</keyword>
<dbReference type="EMBL" id="FN392321">
    <property type="protein sequence ID" value="CAY70502.1"/>
    <property type="molecule type" value="Genomic_DNA"/>
</dbReference>
<dbReference type="Pfam" id="PF17242">
    <property type="entry name" value="DUF5315"/>
    <property type="match status" value="1"/>
</dbReference>
<accession>C4R4L6</accession>
<evidence type="ECO:0000313" key="1">
    <source>
        <dbReference type="EMBL" id="CAY70502.1"/>
    </source>
</evidence>
<dbReference type="RefSeq" id="XP_002492681.1">
    <property type="nucleotide sequence ID" value="XM_002492636.1"/>
</dbReference>
<dbReference type="OrthoDB" id="4065597at2759"/>
<gene>
    <name evidence="1" type="ordered locus">PAS_chr3_0455</name>
</gene>
<name>C4R4L6_KOMPG</name>
<dbReference type="GeneID" id="8199583"/>
<evidence type="ECO:0000313" key="2">
    <source>
        <dbReference type="Proteomes" id="UP000000314"/>
    </source>
</evidence>
<organism evidence="1 2">
    <name type="scientific">Komagataella phaffii (strain GS115 / ATCC 20864)</name>
    <name type="common">Yeast</name>
    <name type="synonym">Pichia pastoris</name>
    <dbReference type="NCBI Taxonomy" id="644223"/>
    <lineage>
        <taxon>Eukaryota</taxon>
        <taxon>Fungi</taxon>
        <taxon>Dikarya</taxon>
        <taxon>Ascomycota</taxon>
        <taxon>Saccharomycotina</taxon>
        <taxon>Pichiomycetes</taxon>
        <taxon>Pichiales</taxon>
        <taxon>Pichiaceae</taxon>
        <taxon>Komagataella</taxon>
    </lineage>
</organism>
<dbReference type="KEGG" id="ppa:PAS_chr3_0455"/>
<dbReference type="AlphaFoldDB" id="C4R4L6"/>
<protein>
    <submittedName>
        <fullName evidence="1">Uncharacterized protein</fullName>
    </submittedName>
</protein>
<dbReference type="Proteomes" id="UP000000314">
    <property type="component" value="Chromosome 3"/>
</dbReference>
<dbReference type="InParanoid" id="C4R4L6"/>
<sequence>MADNIETIRPGINYQDKLLTEIDILDDVKQLSTQMEQEGKGFVFPKDHYSKIKSLKGLQVKLLKEMQELAEIQQSRHQDETAYRQKLQDLEDTTSELRNVALT</sequence>